<comment type="caution">
    <text evidence="4">The sequence shown here is derived from an EMBL/GenBank/DDBJ whole genome shotgun (WGS) entry which is preliminary data.</text>
</comment>
<evidence type="ECO:0000313" key="4">
    <source>
        <dbReference type="EMBL" id="MBL0370934.1"/>
    </source>
</evidence>
<evidence type="ECO:0000256" key="2">
    <source>
        <dbReference type="ARBA" id="ARBA00023002"/>
    </source>
</evidence>
<dbReference type="InterPro" id="IPR002347">
    <property type="entry name" value="SDR_fam"/>
</dbReference>
<dbReference type="Proteomes" id="UP000633219">
    <property type="component" value="Unassembled WGS sequence"/>
</dbReference>
<evidence type="ECO:0000256" key="1">
    <source>
        <dbReference type="ARBA" id="ARBA00006484"/>
    </source>
</evidence>
<dbReference type="InterPro" id="IPR057326">
    <property type="entry name" value="KR_dom"/>
</dbReference>
<keyword evidence="2" id="KW-0560">Oxidoreductase</keyword>
<dbReference type="SUPFAM" id="SSF51735">
    <property type="entry name" value="NAD(P)-binding Rossmann-fold domains"/>
    <property type="match status" value="1"/>
</dbReference>
<dbReference type="Pfam" id="PF13561">
    <property type="entry name" value="adh_short_C2"/>
    <property type="match status" value="1"/>
</dbReference>
<dbReference type="PANTHER" id="PTHR43639:SF1">
    <property type="entry name" value="SHORT-CHAIN DEHYDROGENASE_REDUCTASE FAMILY PROTEIN"/>
    <property type="match status" value="1"/>
</dbReference>
<accession>A0A936YIK3</accession>
<dbReference type="RefSeq" id="WP_201652771.1">
    <property type="nucleotide sequence ID" value="NZ_JAEQNC010000002.1"/>
</dbReference>
<proteinExistence type="inferred from homology"/>
<name>A0A936YIK3_9HYPH</name>
<dbReference type="PRINTS" id="PR00081">
    <property type="entry name" value="GDHRDH"/>
</dbReference>
<dbReference type="EMBL" id="JAEQNC010000002">
    <property type="protein sequence ID" value="MBL0370934.1"/>
    <property type="molecule type" value="Genomic_DNA"/>
</dbReference>
<dbReference type="FunFam" id="3.40.50.720:FF:000084">
    <property type="entry name" value="Short-chain dehydrogenase reductase"/>
    <property type="match status" value="1"/>
</dbReference>
<reference evidence="4" key="1">
    <citation type="submission" date="2021-01" db="EMBL/GenBank/DDBJ databases">
        <title>Rhizobium sp. strain KVB221 16S ribosomal RNA gene Genome sequencing and assembly.</title>
        <authorList>
            <person name="Kang M."/>
        </authorList>
    </citation>
    <scope>NUCLEOTIDE SEQUENCE</scope>
    <source>
        <strain evidence="4">KVB221</strain>
    </source>
</reference>
<dbReference type="AlphaFoldDB" id="A0A936YIK3"/>
<dbReference type="GO" id="GO:0016491">
    <property type="term" value="F:oxidoreductase activity"/>
    <property type="evidence" value="ECO:0007669"/>
    <property type="project" value="UniProtKB-KW"/>
</dbReference>
<gene>
    <name evidence="4" type="ORF">JJB09_02735</name>
</gene>
<organism evidence="4 5">
    <name type="scientific">Rhizobium setariae</name>
    <dbReference type="NCBI Taxonomy" id="2801340"/>
    <lineage>
        <taxon>Bacteria</taxon>
        <taxon>Pseudomonadati</taxon>
        <taxon>Pseudomonadota</taxon>
        <taxon>Alphaproteobacteria</taxon>
        <taxon>Hyphomicrobiales</taxon>
        <taxon>Rhizobiaceae</taxon>
        <taxon>Rhizobium/Agrobacterium group</taxon>
        <taxon>Rhizobium</taxon>
    </lineage>
</organism>
<dbReference type="CDD" id="cd05233">
    <property type="entry name" value="SDR_c"/>
    <property type="match status" value="1"/>
</dbReference>
<sequence>MTVSDLTIPDLAGKAVLITGASTGIGAALAKAFAAQGVMVGLHYNSSVEAAHAVASEIEAAGGSVVLLKGDATQSGDMARVVEEAAKAFGRLDGLINNAGGMVARLTYENMTDAHYDAVMDLNGRSVISTTTSAIPYLKKQGGFIINTTSVAARTGGTAGSGPYGSSKAFVAAVTKGLALELGKYGIRVNSVAPGYIATPFQDRYSLPGQGEAVAKAVPLGRVGTAEDCVGAYLFLASETLSGYVTGQMIDVNGGQMMP</sequence>
<dbReference type="PROSITE" id="PS00061">
    <property type="entry name" value="ADH_SHORT"/>
    <property type="match status" value="1"/>
</dbReference>
<protein>
    <submittedName>
        <fullName evidence="4">SDR family oxidoreductase</fullName>
    </submittedName>
</protein>
<comment type="similarity">
    <text evidence="1">Belongs to the short-chain dehydrogenases/reductases (SDR) family.</text>
</comment>
<evidence type="ECO:0000259" key="3">
    <source>
        <dbReference type="SMART" id="SM00822"/>
    </source>
</evidence>
<keyword evidence="5" id="KW-1185">Reference proteome</keyword>
<dbReference type="PRINTS" id="PR00080">
    <property type="entry name" value="SDRFAMILY"/>
</dbReference>
<dbReference type="InterPro" id="IPR036291">
    <property type="entry name" value="NAD(P)-bd_dom_sf"/>
</dbReference>
<evidence type="ECO:0000313" key="5">
    <source>
        <dbReference type="Proteomes" id="UP000633219"/>
    </source>
</evidence>
<feature type="domain" description="Ketoreductase" evidence="3">
    <location>
        <begin position="14"/>
        <end position="195"/>
    </location>
</feature>
<dbReference type="Gene3D" id="3.40.50.720">
    <property type="entry name" value="NAD(P)-binding Rossmann-like Domain"/>
    <property type="match status" value="1"/>
</dbReference>
<dbReference type="SMART" id="SM00822">
    <property type="entry name" value="PKS_KR"/>
    <property type="match status" value="1"/>
</dbReference>
<dbReference type="PANTHER" id="PTHR43639">
    <property type="entry name" value="OXIDOREDUCTASE, SHORT-CHAIN DEHYDROGENASE/REDUCTASE FAMILY (AFU_ORTHOLOGUE AFUA_5G02870)"/>
    <property type="match status" value="1"/>
</dbReference>
<dbReference type="InterPro" id="IPR020904">
    <property type="entry name" value="Sc_DH/Rdtase_CS"/>
</dbReference>